<dbReference type="InterPro" id="IPR001173">
    <property type="entry name" value="Glyco_trans_2-like"/>
</dbReference>
<keyword evidence="1" id="KW-0472">Membrane</keyword>
<dbReference type="InterPro" id="IPR050834">
    <property type="entry name" value="Glycosyltransf_2"/>
</dbReference>
<feature type="transmembrane region" description="Helical" evidence="1">
    <location>
        <begin position="414"/>
        <end position="440"/>
    </location>
</feature>
<dbReference type="EMBL" id="JACRDE010000091">
    <property type="protein sequence ID" value="MBI5248443.1"/>
    <property type="molecule type" value="Genomic_DNA"/>
</dbReference>
<reference evidence="3" key="1">
    <citation type="submission" date="2020-07" db="EMBL/GenBank/DDBJ databases">
        <title>Huge and variable diversity of episymbiotic CPR bacteria and DPANN archaea in groundwater ecosystems.</title>
        <authorList>
            <person name="He C.Y."/>
            <person name="Keren R."/>
            <person name="Whittaker M."/>
            <person name="Farag I.F."/>
            <person name="Doudna J."/>
            <person name="Cate J.H.D."/>
            <person name="Banfield J.F."/>
        </authorList>
    </citation>
    <scope>NUCLEOTIDE SEQUENCE</scope>
    <source>
        <strain evidence="3">NC_groundwater_1664_Pr3_B-0.1um_52_9</strain>
    </source>
</reference>
<feature type="transmembrane region" description="Helical" evidence="1">
    <location>
        <begin position="308"/>
        <end position="333"/>
    </location>
</feature>
<evidence type="ECO:0000313" key="4">
    <source>
        <dbReference type="Proteomes" id="UP000807825"/>
    </source>
</evidence>
<dbReference type="InterPro" id="IPR029044">
    <property type="entry name" value="Nucleotide-diphossugar_trans"/>
</dbReference>
<comment type="caution">
    <text evidence="3">The sequence shown here is derived from an EMBL/GenBank/DDBJ whole genome shotgun (WGS) entry which is preliminary data.</text>
</comment>
<feature type="transmembrane region" description="Helical" evidence="1">
    <location>
        <begin position="377"/>
        <end position="402"/>
    </location>
</feature>
<evidence type="ECO:0000313" key="3">
    <source>
        <dbReference type="EMBL" id="MBI5248443.1"/>
    </source>
</evidence>
<dbReference type="Proteomes" id="UP000807825">
    <property type="component" value="Unassembled WGS sequence"/>
</dbReference>
<evidence type="ECO:0000259" key="2">
    <source>
        <dbReference type="Pfam" id="PF00535"/>
    </source>
</evidence>
<sequence>MPLRALKVNTAAFELLQRCSDGLTLDNQSVESPVPVESALSLFDRLCRAGLLEWKPPEDGFEPFVSIVVAVYNRAGEIGSCLESLLNLDYPRSKYEIIVVDDASDDDTPSVVSQFDVKLLRQNRNGGQSAARNAGVAQANGEIVAFIDSDCTAEPEWLRELVPYFQDSRNALAGGYVDSYYRESVLDRFEATKSPLNMGQDLVVGSGEESDFYVPTCNMLVRREVYLTAGGLDEELRVGEDVDFCWKLKENGHRLIYVPKGRIRHKHRNRFVDTFKRRFDYGTSEPVLYSRHRAIFKHYPWQPSCMTVFFLCGLGLLGWFTWFAPAAGLIFLWDMTSKKRFYQEQVGIGLTFSSMLKVTASRYFELLYHLCSHLVRYYFVLMIPFAFLFPTIIPIVAALVLIPSIAEFFRKKPLLGFPVFLVLYLAEQMSYQAGVFWGCIKQRGFRTYRLVFATPGSEPRTSFFHKIKAIFGYAGNSAAVSR</sequence>
<dbReference type="InterPro" id="IPR023981">
    <property type="entry name" value="MftF"/>
</dbReference>
<accession>A0A9D6YZ51</accession>
<dbReference type="PANTHER" id="PTHR43685">
    <property type="entry name" value="GLYCOSYLTRANSFERASE"/>
    <property type="match status" value="1"/>
</dbReference>
<dbReference type="PANTHER" id="PTHR43685:SF3">
    <property type="entry name" value="SLR2126 PROTEIN"/>
    <property type="match status" value="1"/>
</dbReference>
<protein>
    <submittedName>
        <fullName evidence="3">Mycofactocin biosynthesis glycosyltransferase MftF</fullName>
    </submittedName>
</protein>
<keyword evidence="1" id="KW-0812">Transmembrane</keyword>
<organism evidence="3 4">
    <name type="scientific">Desulfomonile tiedjei</name>
    <dbReference type="NCBI Taxonomy" id="2358"/>
    <lineage>
        <taxon>Bacteria</taxon>
        <taxon>Pseudomonadati</taxon>
        <taxon>Thermodesulfobacteriota</taxon>
        <taxon>Desulfomonilia</taxon>
        <taxon>Desulfomonilales</taxon>
        <taxon>Desulfomonilaceae</taxon>
        <taxon>Desulfomonile</taxon>
    </lineage>
</organism>
<keyword evidence="1" id="KW-1133">Transmembrane helix</keyword>
<dbReference type="GO" id="GO:0016740">
    <property type="term" value="F:transferase activity"/>
    <property type="evidence" value="ECO:0007669"/>
    <property type="project" value="InterPro"/>
</dbReference>
<dbReference type="Pfam" id="PF00535">
    <property type="entry name" value="Glycos_transf_2"/>
    <property type="match status" value="1"/>
</dbReference>
<feature type="domain" description="Glycosyltransferase 2-like" evidence="2">
    <location>
        <begin position="66"/>
        <end position="226"/>
    </location>
</feature>
<dbReference type="SUPFAM" id="SSF53448">
    <property type="entry name" value="Nucleotide-diphospho-sugar transferases"/>
    <property type="match status" value="1"/>
</dbReference>
<evidence type="ECO:0000256" key="1">
    <source>
        <dbReference type="SAM" id="Phobius"/>
    </source>
</evidence>
<dbReference type="Gene3D" id="3.90.550.10">
    <property type="entry name" value="Spore Coat Polysaccharide Biosynthesis Protein SpsA, Chain A"/>
    <property type="match status" value="1"/>
</dbReference>
<proteinExistence type="predicted"/>
<gene>
    <name evidence="3" type="primary">mftF</name>
    <name evidence="3" type="ORF">HY912_03015</name>
</gene>
<dbReference type="AlphaFoldDB" id="A0A9D6YZ51"/>
<name>A0A9D6YZ51_9BACT</name>
<dbReference type="NCBIfam" id="TIGR03965">
    <property type="entry name" value="mycofact_glyco"/>
    <property type="match status" value="1"/>
</dbReference>